<dbReference type="VEuPathDB" id="FungiDB:P170DRAFT_471388"/>
<feature type="region of interest" description="Disordered" evidence="1">
    <location>
        <begin position="13"/>
        <end position="116"/>
    </location>
</feature>
<name>A0A2I2GEY7_9EURO</name>
<dbReference type="EMBL" id="MSFO01000002">
    <property type="protein sequence ID" value="PLB51455.1"/>
    <property type="molecule type" value="Genomic_DNA"/>
</dbReference>
<dbReference type="RefSeq" id="XP_024706757.1">
    <property type="nucleotide sequence ID" value="XM_024852834.1"/>
</dbReference>
<dbReference type="OrthoDB" id="4161186at2759"/>
<sequence>MSLDRVQQWLDHVESVRASRSDSRDDDRSKHIEMPTPPSTSFLPAHSVAKRKYDSQSPTMEAPKRQRRAAKDSETNSVTSTSILPLRDDLTLSPSASATSQSQSRQRSPSPARHKRLLEYATPRVRYLSEWDNPEDSAAQELRDFLSEGTHDWEPDATKIQEIVSGARKCVTQQRSESSWVTEVTRPVLRAAISDLPLESWGVQAETVGAEYQPRYTARDRCNRKIDWVVGFPKERWEALYAKTAAKFVGRYINHVDHPHTGSQVLGCGCEIKPPNGDLIEAQVQLGAWMAGFFSWAFQHQSGTQAPPPMVGFIPVGEIWGFYIIYGVQEGTNGGGLPKLGEVRVWGPLPELDGRPTNEKACSALVKTLRRVMHYLCGRYIDQFQNSVLR</sequence>
<accession>A0A2I2GEY7</accession>
<evidence type="ECO:0000256" key="1">
    <source>
        <dbReference type="SAM" id="MobiDB-lite"/>
    </source>
</evidence>
<gene>
    <name evidence="3" type="ORF">P170DRAFT_471388</name>
</gene>
<evidence type="ECO:0000259" key="2">
    <source>
        <dbReference type="Pfam" id="PF20516"/>
    </source>
</evidence>
<protein>
    <recommendedName>
        <fullName evidence="2">PD-(D/E)XK nuclease-like domain-containing protein</fullName>
    </recommendedName>
</protein>
<organism evidence="3 4">
    <name type="scientific">Aspergillus steynii IBT 23096</name>
    <dbReference type="NCBI Taxonomy" id="1392250"/>
    <lineage>
        <taxon>Eukaryota</taxon>
        <taxon>Fungi</taxon>
        <taxon>Dikarya</taxon>
        <taxon>Ascomycota</taxon>
        <taxon>Pezizomycotina</taxon>
        <taxon>Eurotiomycetes</taxon>
        <taxon>Eurotiomycetidae</taxon>
        <taxon>Eurotiales</taxon>
        <taxon>Aspergillaceae</taxon>
        <taxon>Aspergillus</taxon>
        <taxon>Aspergillus subgen. Circumdati</taxon>
    </lineage>
</organism>
<feature type="domain" description="PD-(D/E)XK nuclease-like" evidence="2">
    <location>
        <begin position="136"/>
        <end position="380"/>
    </location>
</feature>
<dbReference type="STRING" id="1392250.A0A2I2GEY7"/>
<dbReference type="AlphaFoldDB" id="A0A2I2GEY7"/>
<keyword evidence="4" id="KW-1185">Reference proteome</keyword>
<evidence type="ECO:0000313" key="3">
    <source>
        <dbReference type="EMBL" id="PLB51455.1"/>
    </source>
</evidence>
<dbReference type="Proteomes" id="UP000234275">
    <property type="component" value="Unassembled WGS sequence"/>
</dbReference>
<feature type="compositionally biased region" description="Basic and acidic residues" evidence="1">
    <location>
        <begin position="13"/>
        <end position="33"/>
    </location>
</feature>
<dbReference type="InterPro" id="IPR046797">
    <property type="entry name" value="PDDEXK_12"/>
</dbReference>
<proteinExistence type="predicted"/>
<feature type="compositionally biased region" description="Low complexity" evidence="1">
    <location>
        <begin position="93"/>
        <end position="111"/>
    </location>
</feature>
<evidence type="ECO:0000313" key="4">
    <source>
        <dbReference type="Proteomes" id="UP000234275"/>
    </source>
</evidence>
<reference evidence="3 4" key="1">
    <citation type="submission" date="2016-12" db="EMBL/GenBank/DDBJ databases">
        <title>The genomes of Aspergillus section Nigri reveals drivers in fungal speciation.</title>
        <authorList>
            <consortium name="DOE Joint Genome Institute"/>
            <person name="Vesth T.C."/>
            <person name="Nybo J."/>
            <person name="Theobald S."/>
            <person name="Brandl J."/>
            <person name="Frisvad J.C."/>
            <person name="Nielsen K.F."/>
            <person name="Lyhne E.K."/>
            <person name="Kogle M.E."/>
            <person name="Kuo A."/>
            <person name="Riley R."/>
            <person name="Clum A."/>
            <person name="Nolan M."/>
            <person name="Lipzen A."/>
            <person name="Salamov A."/>
            <person name="Henrissat B."/>
            <person name="Wiebenga A."/>
            <person name="De Vries R.P."/>
            <person name="Grigoriev I.V."/>
            <person name="Mortensen U.H."/>
            <person name="Andersen M.R."/>
            <person name="Baker S.E."/>
        </authorList>
    </citation>
    <scope>NUCLEOTIDE SEQUENCE [LARGE SCALE GENOMIC DNA]</scope>
    <source>
        <strain evidence="3 4">IBT 23096</strain>
    </source>
</reference>
<comment type="caution">
    <text evidence="3">The sequence shown here is derived from an EMBL/GenBank/DDBJ whole genome shotgun (WGS) entry which is preliminary data.</text>
</comment>
<dbReference type="GeneID" id="36560532"/>
<dbReference type="Pfam" id="PF20516">
    <property type="entry name" value="PDDEXK_12"/>
    <property type="match status" value="1"/>
</dbReference>